<organism evidence="1 2">
    <name type="scientific">Brevibacillus invocatus</name>
    <dbReference type="NCBI Taxonomy" id="173959"/>
    <lineage>
        <taxon>Bacteria</taxon>
        <taxon>Bacillati</taxon>
        <taxon>Bacillota</taxon>
        <taxon>Bacilli</taxon>
        <taxon>Bacillales</taxon>
        <taxon>Paenibacillaceae</taxon>
        <taxon>Brevibacillus</taxon>
    </lineage>
</organism>
<evidence type="ECO:0000313" key="1">
    <source>
        <dbReference type="EMBL" id="RNB73360.1"/>
    </source>
</evidence>
<dbReference type="Proteomes" id="UP000282028">
    <property type="component" value="Unassembled WGS sequence"/>
</dbReference>
<dbReference type="RefSeq" id="WP_122909356.1">
    <property type="nucleotide sequence ID" value="NZ_CBCSBE010000012.1"/>
</dbReference>
<dbReference type="EMBL" id="RHHR01000019">
    <property type="protein sequence ID" value="RNB73360.1"/>
    <property type="molecule type" value="Genomic_DNA"/>
</dbReference>
<reference evidence="1 2" key="1">
    <citation type="submission" date="2018-10" db="EMBL/GenBank/DDBJ databases">
        <title>Phylogenomics of Brevibacillus.</title>
        <authorList>
            <person name="Dunlap C."/>
        </authorList>
    </citation>
    <scope>NUCLEOTIDE SEQUENCE [LARGE SCALE GENOMIC DNA]</scope>
    <source>
        <strain evidence="1 2">JCM 12215</strain>
    </source>
</reference>
<keyword evidence="2" id="KW-1185">Reference proteome</keyword>
<dbReference type="AlphaFoldDB" id="A0A3M8CCB5"/>
<accession>A0A3M8CCB5</accession>
<name>A0A3M8CCB5_9BACL</name>
<evidence type="ECO:0000313" key="2">
    <source>
        <dbReference type="Proteomes" id="UP000282028"/>
    </source>
</evidence>
<protein>
    <submittedName>
        <fullName evidence="1">Uncharacterized protein</fullName>
    </submittedName>
</protein>
<sequence length="243" mass="28212">MILIPLSGNSPLSNHVSYHVSPLYELAASLHALAQIEPPEPYQVWTNEVIERFRMEGLFNDWDYLCPLFRYGIPDLFEADQTKGVMSVSELYQYFVTLTTDAFAQSLKPLIASWNHYHERPPVADDIQNDPDFVKGRFNLFMSSYWQLLFEATWEKIAPLFVTEAERIQQACADFPTLQSYLYKLFPSFSFQEERNMLALHTSDPDEQVQSLILQPSYFTCSTSHSKKKTSLYLLYPLSYSSR</sequence>
<proteinExistence type="predicted"/>
<comment type="caution">
    <text evidence="1">The sequence shown here is derived from an EMBL/GenBank/DDBJ whole genome shotgun (WGS) entry which is preliminary data.</text>
</comment>
<dbReference type="OrthoDB" id="2463897at2"/>
<gene>
    <name evidence="1" type="ORF">EDM52_12720</name>
</gene>